<dbReference type="AlphaFoldDB" id="G1XRS9"/>
<dbReference type="InParanoid" id="G1XRS9"/>
<comment type="caution">
    <text evidence="1">The sequence shown here is derived from an EMBL/GenBank/DDBJ whole genome shotgun (WGS) entry which is preliminary data.</text>
</comment>
<evidence type="ECO:0000313" key="2">
    <source>
        <dbReference type="Proteomes" id="UP000008784"/>
    </source>
</evidence>
<organism evidence="1 2">
    <name type="scientific">Arthrobotrys oligospora (strain ATCC 24927 / CBS 115.81 / DSM 1491)</name>
    <name type="common">Nematode-trapping fungus</name>
    <name type="synonym">Didymozoophaga oligospora</name>
    <dbReference type="NCBI Taxonomy" id="756982"/>
    <lineage>
        <taxon>Eukaryota</taxon>
        <taxon>Fungi</taxon>
        <taxon>Dikarya</taxon>
        <taxon>Ascomycota</taxon>
        <taxon>Pezizomycotina</taxon>
        <taxon>Orbiliomycetes</taxon>
        <taxon>Orbiliales</taxon>
        <taxon>Orbiliaceae</taxon>
        <taxon>Orbilia</taxon>
        <taxon>Orbilia oligospora</taxon>
    </lineage>
</organism>
<gene>
    <name evidence="1" type="ORF">AOL_s00210g87</name>
</gene>
<dbReference type="GeneID" id="22898469"/>
<proteinExistence type="predicted"/>
<protein>
    <submittedName>
        <fullName evidence="1">Uncharacterized protein</fullName>
    </submittedName>
</protein>
<dbReference type="HOGENOM" id="CLU_2527022_0_0_1"/>
<evidence type="ECO:0000313" key="1">
    <source>
        <dbReference type="EMBL" id="EGX44106.1"/>
    </source>
</evidence>
<sequence>MLCKTGAGKLPVELFQEVTKDMPQPISREEAENYKEELMQERVKFRENSPAVTGMTAQRFRYIMDVQKMTDEDLIKTISREDLV</sequence>
<dbReference type="RefSeq" id="XP_011127191.1">
    <property type="nucleotide sequence ID" value="XM_011128889.1"/>
</dbReference>
<dbReference type="EMBL" id="ADOT01000307">
    <property type="protein sequence ID" value="EGX44106.1"/>
    <property type="molecule type" value="Genomic_DNA"/>
</dbReference>
<accession>G1XRS9</accession>
<name>G1XRS9_ARTOA</name>
<keyword evidence="2" id="KW-1185">Reference proteome</keyword>
<reference evidence="1 2" key="1">
    <citation type="journal article" date="2011" name="PLoS Pathog.">
        <title>Genomic and proteomic analyses of the fungus Arthrobotrys oligospora provide insights into nematode-trap formation.</title>
        <authorList>
            <person name="Yang J."/>
            <person name="Wang L."/>
            <person name="Ji X."/>
            <person name="Feng Y."/>
            <person name="Li X."/>
            <person name="Zou C."/>
            <person name="Xu J."/>
            <person name="Ren Y."/>
            <person name="Mi Q."/>
            <person name="Wu J."/>
            <person name="Liu S."/>
            <person name="Liu Y."/>
            <person name="Huang X."/>
            <person name="Wang H."/>
            <person name="Niu X."/>
            <person name="Li J."/>
            <person name="Liang L."/>
            <person name="Luo Y."/>
            <person name="Ji K."/>
            <person name="Zhou W."/>
            <person name="Yu Z."/>
            <person name="Li G."/>
            <person name="Liu Y."/>
            <person name="Li L."/>
            <person name="Qiao M."/>
            <person name="Feng L."/>
            <person name="Zhang K.-Q."/>
        </authorList>
    </citation>
    <scope>NUCLEOTIDE SEQUENCE [LARGE SCALE GENOMIC DNA]</scope>
    <source>
        <strain evidence="2">ATCC 24927 / CBS 115.81 / DSM 1491</strain>
    </source>
</reference>
<dbReference type="Proteomes" id="UP000008784">
    <property type="component" value="Unassembled WGS sequence"/>
</dbReference>